<keyword evidence="10" id="KW-1185">Reference proteome</keyword>
<dbReference type="GO" id="GO:0017057">
    <property type="term" value="F:6-phosphogluconolactonase activity"/>
    <property type="evidence" value="ECO:0007669"/>
    <property type="project" value="UniProtKB-UniRule"/>
</dbReference>
<dbReference type="InterPro" id="IPR006148">
    <property type="entry name" value="Glc/Gal-6P_isomerase"/>
</dbReference>
<protein>
    <recommendedName>
        <fullName evidence="6 7">6-phosphogluconolactonase</fullName>
        <shortName evidence="7">6PGL</shortName>
        <ecNumber evidence="5 7">3.1.1.31</ecNumber>
    </recommendedName>
</protein>
<comment type="function">
    <text evidence="2 7">Hydrolysis of 6-phosphogluconolactone to 6-phosphogluconate.</text>
</comment>
<comment type="similarity">
    <text evidence="4 7">Belongs to the glucosamine/galactosamine-6-phosphate isomerase family. 6-phosphogluconolactonase subfamily.</text>
</comment>
<keyword evidence="7" id="KW-0378">Hydrolase</keyword>
<reference evidence="9 10" key="1">
    <citation type="submission" date="2017-08" db="EMBL/GenBank/DDBJ databases">
        <title>Reclassification of Bisgaard taxon 37 and 44.</title>
        <authorList>
            <person name="Christensen H."/>
        </authorList>
    </citation>
    <scope>NUCLEOTIDE SEQUENCE [LARGE SCALE GENOMIC DNA]</scope>
    <source>
        <strain evidence="9 10">EEAB3T1</strain>
    </source>
</reference>
<dbReference type="SUPFAM" id="SSF100950">
    <property type="entry name" value="NagB/RpiA/CoA transferase-like"/>
    <property type="match status" value="1"/>
</dbReference>
<evidence type="ECO:0000256" key="6">
    <source>
        <dbReference type="ARBA" id="ARBA00020337"/>
    </source>
</evidence>
<dbReference type="InterPro" id="IPR005900">
    <property type="entry name" value="6-phosphogluconolactonase_DevB"/>
</dbReference>
<dbReference type="CDD" id="cd01400">
    <property type="entry name" value="6PGL"/>
    <property type="match status" value="1"/>
</dbReference>
<evidence type="ECO:0000256" key="1">
    <source>
        <dbReference type="ARBA" id="ARBA00000832"/>
    </source>
</evidence>
<dbReference type="Pfam" id="PF01182">
    <property type="entry name" value="Glucosamine_iso"/>
    <property type="match status" value="1"/>
</dbReference>
<comment type="pathway">
    <text evidence="3 7">Carbohydrate degradation; pentose phosphate pathway; D-ribulose 5-phosphate from D-glucose 6-phosphate (oxidative stage): step 2/3.</text>
</comment>
<dbReference type="Proteomes" id="UP000265964">
    <property type="component" value="Unassembled WGS sequence"/>
</dbReference>
<dbReference type="RefSeq" id="WP_119535016.1">
    <property type="nucleotide sequence ID" value="NZ_NRJF01000174.1"/>
</dbReference>
<dbReference type="GO" id="GO:0005975">
    <property type="term" value="P:carbohydrate metabolic process"/>
    <property type="evidence" value="ECO:0007669"/>
    <property type="project" value="UniProtKB-UniRule"/>
</dbReference>
<evidence type="ECO:0000313" key="9">
    <source>
        <dbReference type="EMBL" id="RIY34204.1"/>
    </source>
</evidence>
<proteinExistence type="inferred from homology"/>
<dbReference type="InterPro" id="IPR039104">
    <property type="entry name" value="6PGL"/>
</dbReference>
<gene>
    <name evidence="7 9" type="primary">pgl</name>
    <name evidence="9" type="ORF">CKF59_05805</name>
</gene>
<evidence type="ECO:0000259" key="8">
    <source>
        <dbReference type="Pfam" id="PF01182"/>
    </source>
</evidence>
<evidence type="ECO:0000256" key="2">
    <source>
        <dbReference type="ARBA" id="ARBA00002681"/>
    </source>
</evidence>
<dbReference type="NCBIfam" id="TIGR01198">
    <property type="entry name" value="pgl"/>
    <property type="match status" value="1"/>
</dbReference>
<dbReference type="EMBL" id="NRJF01000174">
    <property type="protein sequence ID" value="RIY34204.1"/>
    <property type="molecule type" value="Genomic_DNA"/>
</dbReference>
<comment type="catalytic activity">
    <reaction evidence="1 7">
        <text>6-phospho-D-glucono-1,5-lactone + H2O = 6-phospho-D-gluconate + H(+)</text>
        <dbReference type="Rhea" id="RHEA:12556"/>
        <dbReference type="ChEBI" id="CHEBI:15377"/>
        <dbReference type="ChEBI" id="CHEBI:15378"/>
        <dbReference type="ChEBI" id="CHEBI:57955"/>
        <dbReference type="ChEBI" id="CHEBI:58759"/>
        <dbReference type="EC" id="3.1.1.31"/>
    </reaction>
</comment>
<evidence type="ECO:0000256" key="5">
    <source>
        <dbReference type="ARBA" id="ARBA00013198"/>
    </source>
</evidence>
<name>A0A3A1YDD9_9GAMM</name>
<dbReference type="PANTHER" id="PTHR11054:SF0">
    <property type="entry name" value="6-PHOSPHOGLUCONOLACTONASE"/>
    <property type="match status" value="1"/>
</dbReference>
<dbReference type="PANTHER" id="PTHR11054">
    <property type="entry name" value="6-PHOSPHOGLUCONOLACTONASE"/>
    <property type="match status" value="1"/>
</dbReference>
<feature type="domain" description="Glucosamine/galactosamine-6-phosphate isomerase" evidence="8">
    <location>
        <begin position="25"/>
        <end position="219"/>
    </location>
</feature>
<evidence type="ECO:0000256" key="3">
    <source>
        <dbReference type="ARBA" id="ARBA00004961"/>
    </source>
</evidence>
<dbReference type="GO" id="GO:0006098">
    <property type="term" value="P:pentose-phosphate shunt"/>
    <property type="evidence" value="ECO:0007669"/>
    <property type="project" value="UniProtKB-UniPathway"/>
</dbReference>
<accession>A0A3A1YDD9</accession>
<dbReference type="EC" id="3.1.1.31" evidence="5 7"/>
<dbReference type="InterPro" id="IPR037171">
    <property type="entry name" value="NagB/RpiA_transferase-like"/>
</dbReference>
<evidence type="ECO:0000256" key="7">
    <source>
        <dbReference type="RuleBase" id="RU365095"/>
    </source>
</evidence>
<dbReference type="Gene3D" id="3.40.50.1360">
    <property type="match status" value="1"/>
</dbReference>
<dbReference type="UniPathway" id="UPA00115">
    <property type="reaction ID" value="UER00409"/>
</dbReference>
<evidence type="ECO:0000256" key="4">
    <source>
        <dbReference type="ARBA" id="ARBA00010662"/>
    </source>
</evidence>
<comment type="caution">
    <text evidence="9">The sequence shown here is derived from an EMBL/GenBank/DDBJ whole genome shotgun (WGS) entry which is preliminary data.</text>
</comment>
<evidence type="ECO:0000313" key="10">
    <source>
        <dbReference type="Proteomes" id="UP000265964"/>
    </source>
</evidence>
<organism evidence="9 10">
    <name type="scientific">Psittacicella gerlachiana</name>
    <dbReference type="NCBI Taxonomy" id="2028574"/>
    <lineage>
        <taxon>Bacteria</taxon>
        <taxon>Pseudomonadati</taxon>
        <taxon>Pseudomonadota</taxon>
        <taxon>Gammaproteobacteria</taxon>
        <taxon>Pasteurellales</taxon>
        <taxon>Psittacicellaceae</taxon>
        <taxon>Psittacicella</taxon>
    </lineage>
</organism>
<dbReference type="AlphaFoldDB" id="A0A3A1YDD9"/>
<sequence length="291" mass="32749">MSRVIFEKSNYKIIEADGDELLIPVAQKLLALSQEQEAKHISLFGGSTVFKLFAYLEKSGLSEQINWNNLHLWWNDERLVEHTSSESNYGELNRKYLSKLNINAENIHPIQGFTQDKLEYSYVEAEVNRMTDLVRELIPANSQGIPSFDLIVLGIGDDGHTASLFPAVFDLETTDWYIPAFHPLTSQPRISQSLELINAAKEICFIASGAGKAHILGQTIPAVAGVLLLQDLIRQQHQDYNIYQVVKEKFGNEYVLVYVGLNSKTTMYLDSEAAKEIDVNTLTELSNNLAK</sequence>
<dbReference type="OrthoDB" id="9810967at2"/>